<comment type="caution">
    <text evidence="2">The sequence shown here is derived from an EMBL/GenBank/DDBJ whole genome shotgun (WGS) entry which is preliminary data.</text>
</comment>
<dbReference type="eggNOG" id="ENOG50314CP">
    <property type="taxonomic scope" value="Bacteria"/>
</dbReference>
<proteinExistence type="predicted"/>
<feature type="non-terminal residue" evidence="2">
    <location>
        <position position="167"/>
    </location>
</feature>
<protein>
    <submittedName>
        <fullName evidence="2">Uncharacterized protein</fullName>
    </submittedName>
</protein>
<evidence type="ECO:0000313" key="2">
    <source>
        <dbReference type="EMBL" id="EQB10712.1"/>
    </source>
</evidence>
<feature type="compositionally biased region" description="Basic and acidic residues" evidence="1">
    <location>
        <begin position="1"/>
        <end position="16"/>
    </location>
</feature>
<organism evidence="2 3">
    <name type="scientific">Novosphingobium lindaniclasticum LE124</name>
    <dbReference type="NCBI Taxonomy" id="1096930"/>
    <lineage>
        <taxon>Bacteria</taxon>
        <taxon>Pseudomonadati</taxon>
        <taxon>Pseudomonadota</taxon>
        <taxon>Alphaproteobacteria</taxon>
        <taxon>Sphingomonadales</taxon>
        <taxon>Sphingomonadaceae</taxon>
        <taxon>Novosphingobium</taxon>
    </lineage>
</organism>
<dbReference type="Proteomes" id="UP000015527">
    <property type="component" value="Unassembled WGS sequence"/>
</dbReference>
<feature type="region of interest" description="Disordered" evidence="1">
    <location>
        <begin position="1"/>
        <end position="27"/>
    </location>
</feature>
<dbReference type="EMBL" id="ATHL01000106">
    <property type="protein sequence ID" value="EQB10712.1"/>
    <property type="molecule type" value="Genomic_DNA"/>
</dbReference>
<evidence type="ECO:0000256" key="1">
    <source>
        <dbReference type="SAM" id="MobiDB-lite"/>
    </source>
</evidence>
<dbReference type="AlphaFoldDB" id="T0HCJ5"/>
<keyword evidence="3" id="KW-1185">Reference proteome</keyword>
<evidence type="ECO:0000313" key="3">
    <source>
        <dbReference type="Proteomes" id="UP000015527"/>
    </source>
</evidence>
<reference evidence="2 3" key="1">
    <citation type="journal article" date="2013" name="Genome Announc.">
        <title>Genome Sequence of Novosphingobium lindaniclasticum LE124T, Isolated from a Hexachlorocyclohexane Dumpsite.</title>
        <authorList>
            <person name="Saxena A."/>
            <person name="Nayyar N."/>
            <person name="Sangwan N."/>
            <person name="Kumari R."/>
            <person name="Khurana J.P."/>
            <person name="Lal R."/>
        </authorList>
    </citation>
    <scope>NUCLEOTIDE SEQUENCE [LARGE SCALE GENOMIC DNA]</scope>
    <source>
        <strain evidence="2 3">LE124</strain>
    </source>
</reference>
<sequence length="167" mass="17978">MNGPDEPFHDPDRLEPQHGAPGEDAGWSPARKVRFLHHLAEKGDVRAAASRVGLTRQSAYLLRRRDAAFAQGWEAALGLARRHVEAVLATRALDGVEEPVFYHGEQVAVRRRYDARLLLAHLARLDRAAASEGVADLAARFDEVLAVVSGAAPDELVPVPAKAAAAG</sequence>
<accession>T0HCJ5</accession>
<name>T0HCJ5_9SPHN</name>
<gene>
    <name evidence="2" type="ORF">L284_16670</name>
</gene>